<feature type="chain" id="PRO_5042873524" description="Copper acquisition factor BIM1-like domain-containing protein" evidence="9">
    <location>
        <begin position="29"/>
        <end position="234"/>
    </location>
</feature>
<feature type="signal peptide" evidence="9">
    <location>
        <begin position="1"/>
        <end position="28"/>
    </location>
</feature>
<evidence type="ECO:0000256" key="2">
    <source>
        <dbReference type="ARBA" id="ARBA00022475"/>
    </source>
</evidence>
<reference evidence="11 12" key="1">
    <citation type="submission" date="2019-10" db="EMBL/GenBank/DDBJ databases">
        <authorList>
            <person name="Palmer J.M."/>
        </authorList>
    </citation>
    <scope>NUCLEOTIDE SEQUENCE [LARGE SCALE GENOMIC DNA]</scope>
    <source>
        <strain evidence="11 12">TWF718</strain>
    </source>
</reference>
<dbReference type="CDD" id="cd21176">
    <property type="entry name" value="LPMO_auxiliary-like"/>
    <property type="match status" value="1"/>
</dbReference>
<evidence type="ECO:0000256" key="9">
    <source>
        <dbReference type="SAM" id="SignalP"/>
    </source>
</evidence>
<gene>
    <name evidence="11" type="ORF">TWF718_010555</name>
</gene>
<evidence type="ECO:0000256" key="7">
    <source>
        <dbReference type="ARBA" id="ARBA00023288"/>
    </source>
</evidence>
<dbReference type="Pfam" id="PF20238">
    <property type="entry name" value="BIM1-like_dom"/>
    <property type="match status" value="1"/>
</dbReference>
<evidence type="ECO:0000256" key="3">
    <source>
        <dbReference type="ARBA" id="ARBA00022622"/>
    </source>
</evidence>
<comment type="subcellular location">
    <subcellularLocation>
        <location evidence="1">Cell membrane</location>
        <topology evidence="1">Lipid-anchor</topology>
        <topology evidence="1">GPI-anchor</topology>
    </subcellularLocation>
</comment>
<evidence type="ECO:0000256" key="5">
    <source>
        <dbReference type="ARBA" id="ARBA00023136"/>
    </source>
</evidence>
<organism evidence="11 12">
    <name type="scientific">Orbilia javanica</name>
    <dbReference type="NCBI Taxonomy" id="47235"/>
    <lineage>
        <taxon>Eukaryota</taxon>
        <taxon>Fungi</taxon>
        <taxon>Dikarya</taxon>
        <taxon>Ascomycota</taxon>
        <taxon>Pezizomycotina</taxon>
        <taxon>Orbiliomycetes</taxon>
        <taxon>Orbiliales</taxon>
        <taxon>Orbiliaceae</taxon>
        <taxon>Orbilia</taxon>
    </lineage>
</organism>
<dbReference type="EMBL" id="JAVHNR010000008">
    <property type="protein sequence ID" value="KAK6335117.1"/>
    <property type="molecule type" value="Genomic_DNA"/>
</dbReference>
<feature type="domain" description="Copper acquisition factor BIM1-like" evidence="10">
    <location>
        <begin position="27"/>
        <end position="163"/>
    </location>
</feature>
<keyword evidence="7" id="KW-0449">Lipoprotein</keyword>
<keyword evidence="5" id="KW-0472">Membrane</keyword>
<evidence type="ECO:0000256" key="8">
    <source>
        <dbReference type="SAM" id="MobiDB-lite"/>
    </source>
</evidence>
<evidence type="ECO:0000313" key="12">
    <source>
        <dbReference type="Proteomes" id="UP001313282"/>
    </source>
</evidence>
<evidence type="ECO:0000256" key="4">
    <source>
        <dbReference type="ARBA" id="ARBA00022729"/>
    </source>
</evidence>
<keyword evidence="6" id="KW-0325">Glycoprotein</keyword>
<name>A0AAN8MI99_9PEZI</name>
<protein>
    <recommendedName>
        <fullName evidence="10">Copper acquisition factor BIM1-like domain-containing protein</fullName>
    </recommendedName>
</protein>
<keyword evidence="4 9" id="KW-0732">Signal</keyword>
<evidence type="ECO:0000256" key="1">
    <source>
        <dbReference type="ARBA" id="ARBA00004609"/>
    </source>
</evidence>
<proteinExistence type="predicted"/>
<comment type="caution">
    <text evidence="11">The sequence shown here is derived from an EMBL/GenBank/DDBJ whole genome shotgun (WGS) entry which is preliminary data.</text>
</comment>
<keyword evidence="2" id="KW-1003">Cell membrane</keyword>
<keyword evidence="3" id="KW-0336">GPI-anchor</keyword>
<keyword evidence="12" id="KW-1185">Reference proteome</keyword>
<dbReference type="Proteomes" id="UP001313282">
    <property type="component" value="Unassembled WGS sequence"/>
</dbReference>
<evidence type="ECO:0000259" key="10">
    <source>
        <dbReference type="Pfam" id="PF20238"/>
    </source>
</evidence>
<dbReference type="AlphaFoldDB" id="A0AAN8MI99"/>
<dbReference type="PANTHER" id="PTHR34992">
    <property type="entry name" value="HYPHAL ANASTAMOSIS-7 PROTEIN"/>
    <property type="match status" value="1"/>
</dbReference>
<evidence type="ECO:0000256" key="6">
    <source>
        <dbReference type="ARBA" id="ARBA00023180"/>
    </source>
</evidence>
<sequence>MTRQNSHSLGGLKIICLLATIAIPLTNAHFVLQVPTSLGFSDINESQAPCGGFDITSRNKVTDWPIGGYPIGVVSTHPNAHWKIRAALLENTEEFVDLIPNILQDGLGNFCLTSVPGIASWVGKDAVLQVVQKAVDGELYQCAAIKFVEGATASVPGNCRNGSSIVASFDPEYTGPATAPTGGTGVAPTTTAGTPISTSTGSSTANRLAHPPMLGLLATVICLLDSLLGLLGGF</sequence>
<dbReference type="PANTHER" id="PTHR34992:SF1">
    <property type="entry name" value="COPPER ACQUISITION FACTOR BIM1-LIKE DOMAIN-CONTAINING PROTEIN"/>
    <property type="match status" value="1"/>
</dbReference>
<accession>A0AAN8MI99</accession>
<dbReference type="InterPro" id="IPR046530">
    <property type="entry name" value="BIM1-like_dom"/>
</dbReference>
<dbReference type="GO" id="GO:0005886">
    <property type="term" value="C:plasma membrane"/>
    <property type="evidence" value="ECO:0007669"/>
    <property type="project" value="UniProtKB-SubCell"/>
</dbReference>
<dbReference type="InterPro" id="IPR046936">
    <property type="entry name" value="BIM1-like"/>
</dbReference>
<feature type="region of interest" description="Disordered" evidence="8">
    <location>
        <begin position="177"/>
        <end position="204"/>
    </location>
</feature>
<dbReference type="GO" id="GO:0098552">
    <property type="term" value="C:side of membrane"/>
    <property type="evidence" value="ECO:0007669"/>
    <property type="project" value="UniProtKB-KW"/>
</dbReference>
<evidence type="ECO:0000313" key="11">
    <source>
        <dbReference type="EMBL" id="KAK6335117.1"/>
    </source>
</evidence>